<feature type="transmembrane region" description="Helical" evidence="2">
    <location>
        <begin position="6"/>
        <end position="29"/>
    </location>
</feature>
<reference evidence="3" key="1">
    <citation type="submission" date="2023-07" db="EMBL/GenBank/DDBJ databases">
        <authorList>
            <consortium name="CYATHOMIX"/>
        </authorList>
    </citation>
    <scope>NUCLEOTIDE SEQUENCE</scope>
    <source>
        <strain evidence="3">N/A</strain>
    </source>
</reference>
<dbReference type="Proteomes" id="UP001176961">
    <property type="component" value="Unassembled WGS sequence"/>
</dbReference>
<proteinExistence type="predicted"/>
<sequence length="277" mass="31364">MDVITLTYICIAVQLIPLLLTILLGIWLFRILRSETVDEIIHTSSLLASAQTSLTYAEIPFPLLAVIAHPYGTNMTEFQKLWIREKEKRCRKVLEVYKKDCLTTGFIQKFSSKYLLHGYVGSEAILSSCIQSESQRSPLRSDRRVLQSGDKPGSSRCDKSLSAKSPSDRQRSSSTRRRGKSGKDKSRKKSKEAKDADGDISDDRKMASKEREDKRKFSSDRINKHRKKNDGKDGSRDDVDNDPQKQSNPGNDGKKFITHNSILLTRLKSTISHKSIT</sequence>
<dbReference type="EMBL" id="CATQJL010000001">
    <property type="protein sequence ID" value="CAJ0589036.1"/>
    <property type="molecule type" value="Genomic_DNA"/>
</dbReference>
<keyword evidence="4" id="KW-1185">Reference proteome</keyword>
<keyword evidence="2" id="KW-0812">Transmembrane</keyword>
<keyword evidence="2" id="KW-0472">Membrane</keyword>
<evidence type="ECO:0000313" key="3">
    <source>
        <dbReference type="EMBL" id="CAJ0589036.1"/>
    </source>
</evidence>
<comment type="caution">
    <text evidence="3">The sequence shown here is derived from an EMBL/GenBank/DDBJ whole genome shotgun (WGS) entry which is preliminary data.</text>
</comment>
<name>A0AA36DKQ9_CYLNA</name>
<accession>A0AA36DKQ9</accession>
<evidence type="ECO:0000256" key="1">
    <source>
        <dbReference type="SAM" id="MobiDB-lite"/>
    </source>
</evidence>
<organism evidence="3 4">
    <name type="scientific">Cylicocyclus nassatus</name>
    <name type="common">Nematode worm</name>
    <dbReference type="NCBI Taxonomy" id="53992"/>
    <lineage>
        <taxon>Eukaryota</taxon>
        <taxon>Metazoa</taxon>
        <taxon>Ecdysozoa</taxon>
        <taxon>Nematoda</taxon>
        <taxon>Chromadorea</taxon>
        <taxon>Rhabditida</taxon>
        <taxon>Rhabditina</taxon>
        <taxon>Rhabditomorpha</taxon>
        <taxon>Strongyloidea</taxon>
        <taxon>Strongylidae</taxon>
        <taxon>Cylicocyclus</taxon>
    </lineage>
</organism>
<feature type="region of interest" description="Disordered" evidence="1">
    <location>
        <begin position="136"/>
        <end position="258"/>
    </location>
</feature>
<keyword evidence="2" id="KW-1133">Transmembrane helix</keyword>
<feature type="compositionally biased region" description="Basic and acidic residues" evidence="1">
    <location>
        <begin position="156"/>
        <end position="171"/>
    </location>
</feature>
<gene>
    <name evidence="3" type="ORF">CYNAS_LOCUS1019</name>
</gene>
<protein>
    <submittedName>
        <fullName evidence="3">Uncharacterized protein</fullName>
    </submittedName>
</protein>
<feature type="compositionally biased region" description="Basic and acidic residues" evidence="1">
    <location>
        <begin position="192"/>
        <end position="222"/>
    </location>
</feature>
<evidence type="ECO:0000256" key="2">
    <source>
        <dbReference type="SAM" id="Phobius"/>
    </source>
</evidence>
<evidence type="ECO:0000313" key="4">
    <source>
        <dbReference type="Proteomes" id="UP001176961"/>
    </source>
</evidence>
<feature type="compositionally biased region" description="Basic residues" evidence="1">
    <location>
        <begin position="174"/>
        <end position="191"/>
    </location>
</feature>
<dbReference type="AlphaFoldDB" id="A0AA36DKQ9"/>